<proteinExistence type="predicted"/>
<feature type="signal peptide" evidence="2">
    <location>
        <begin position="1"/>
        <end position="23"/>
    </location>
</feature>
<feature type="chain" id="PRO_5008889009" description="Secreted protein" evidence="2">
    <location>
        <begin position="24"/>
        <end position="115"/>
    </location>
</feature>
<accession>A0A1C7M9E4</accession>
<dbReference type="Proteomes" id="UP000092993">
    <property type="component" value="Unassembled WGS sequence"/>
</dbReference>
<evidence type="ECO:0000256" key="1">
    <source>
        <dbReference type="SAM" id="MobiDB-lite"/>
    </source>
</evidence>
<feature type="compositionally biased region" description="Polar residues" evidence="1">
    <location>
        <begin position="35"/>
        <end position="48"/>
    </location>
</feature>
<feature type="region of interest" description="Disordered" evidence="1">
    <location>
        <begin position="35"/>
        <end position="60"/>
    </location>
</feature>
<organism evidence="3 4">
    <name type="scientific">Grifola frondosa</name>
    <name type="common">Maitake</name>
    <name type="synonym">Polyporus frondosus</name>
    <dbReference type="NCBI Taxonomy" id="5627"/>
    <lineage>
        <taxon>Eukaryota</taxon>
        <taxon>Fungi</taxon>
        <taxon>Dikarya</taxon>
        <taxon>Basidiomycota</taxon>
        <taxon>Agaricomycotina</taxon>
        <taxon>Agaricomycetes</taxon>
        <taxon>Polyporales</taxon>
        <taxon>Grifolaceae</taxon>
        <taxon>Grifola</taxon>
    </lineage>
</organism>
<keyword evidence="4" id="KW-1185">Reference proteome</keyword>
<evidence type="ECO:0000256" key="2">
    <source>
        <dbReference type="SAM" id="SignalP"/>
    </source>
</evidence>
<dbReference type="AlphaFoldDB" id="A0A1C7M9E4"/>
<feature type="compositionally biased region" description="Acidic residues" evidence="1">
    <location>
        <begin position="50"/>
        <end position="60"/>
    </location>
</feature>
<evidence type="ECO:0000313" key="3">
    <source>
        <dbReference type="EMBL" id="OBZ73478.1"/>
    </source>
</evidence>
<evidence type="ECO:0000313" key="4">
    <source>
        <dbReference type="Proteomes" id="UP000092993"/>
    </source>
</evidence>
<keyword evidence="2" id="KW-0732">Signal</keyword>
<protein>
    <recommendedName>
        <fullName evidence="5">Secreted protein</fullName>
    </recommendedName>
</protein>
<comment type="caution">
    <text evidence="3">The sequence shown here is derived from an EMBL/GenBank/DDBJ whole genome shotgun (WGS) entry which is preliminary data.</text>
</comment>
<sequence length="115" mass="12865">MSFLFGICLFIILAYRALEICLAIDESTADSHRFTQTNSSAMYSSRTCSSDDDDDDEDSAELYFPPIPSPLILTGERTKRSTWNGPWPFGGLRSVSCNKMIEPRGSVAQMRREDG</sequence>
<reference evidence="3 4" key="1">
    <citation type="submission" date="2016-03" db="EMBL/GenBank/DDBJ databases">
        <title>Whole genome sequencing of Grifola frondosa 9006-11.</title>
        <authorList>
            <person name="Min B."/>
            <person name="Park H."/>
            <person name="Kim J.-G."/>
            <person name="Cho H."/>
            <person name="Oh Y.-L."/>
            <person name="Kong W.-S."/>
            <person name="Choi I.-G."/>
        </authorList>
    </citation>
    <scope>NUCLEOTIDE SEQUENCE [LARGE SCALE GENOMIC DNA]</scope>
    <source>
        <strain evidence="3 4">9006-11</strain>
    </source>
</reference>
<gene>
    <name evidence="3" type="ORF">A0H81_07292</name>
</gene>
<evidence type="ECO:0008006" key="5">
    <source>
        <dbReference type="Google" id="ProtNLM"/>
    </source>
</evidence>
<dbReference type="EMBL" id="LUGG01000007">
    <property type="protein sequence ID" value="OBZ73478.1"/>
    <property type="molecule type" value="Genomic_DNA"/>
</dbReference>
<name>A0A1C7M9E4_GRIFR</name>